<dbReference type="OrthoDB" id="378802at2157"/>
<dbReference type="KEGG" id="mez:Mtc_0043"/>
<keyword evidence="3" id="KW-1185">Reference proteome</keyword>
<protein>
    <submittedName>
        <fullName evidence="2">Uncharacterized protein</fullName>
    </submittedName>
</protein>
<gene>
    <name evidence="2" type="ordered locus">Mtc_0043</name>
</gene>
<proteinExistence type="predicted"/>
<dbReference type="RefSeq" id="WP_014404657.1">
    <property type="nucleotide sequence ID" value="NC_017034.1"/>
</dbReference>
<organism evidence="2 3">
    <name type="scientific">Methanocella conradii (strain DSM 24694 / JCM 17849 / CGMCC 1.5162 / HZ254)</name>
    <dbReference type="NCBI Taxonomy" id="1041930"/>
    <lineage>
        <taxon>Archaea</taxon>
        <taxon>Methanobacteriati</taxon>
        <taxon>Methanobacteriota</taxon>
        <taxon>Stenosarchaea group</taxon>
        <taxon>Methanomicrobia</taxon>
        <taxon>Methanocellales</taxon>
        <taxon>Methanocellaceae</taxon>
        <taxon>Methanocella</taxon>
    </lineage>
</organism>
<sequence length="52" mass="6058">MMMLDIVSGLIEWIKNGPFCCVIIIAPGLLVPLYRWLKSIIKGERKDDEWRP</sequence>
<evidence type="ECO:0000313" key="3">
    <source>
        <dbReference type="Proteomes" id="UP000005233"/>
    </source>
</evidence>
<keyword evidence="1" id="KW-1133">Transmembrane helix</keyword>
<name>H8I5C4_METCZ</name>
<evidence type="ECO:0000313" key="2">
    <source>
        <dbReference type="EMBL" id="AFC98818.1"/>
    </source>
</evidence>
<dbReference type="EMBL" id="CP003243">
    <property type="protein sequence ID" value="AFC98818.1"/>
    <property type="molecule type" value="Genomic_DNA"/>
</dbReference>
<keyword evidence="1" id="KW-0812">Transmembrane</keyword>
<keyword evidence="1" id="KW-0472">Membrane</keyword>
<accession>H8I5C4</accession>
<dbReference type="AlphaFoldDB" id="H8I5C4"/>
<feature type="transmembrane region" description="Helical" evidence="1">
    <location>
        <begin position="16"/>
        <end position="37"/>
    </location>
</feature>
<reference evidence="2 3" key="1">
    <citation type="journal article" date="2012" name="J. Bacteriol.">
        <title>Complete genome sequence of a thermophilic methanogen, Methanocella conradii HZ254, isolated from Chinese rice field soil.</title>
        <authorList>
            <person name="Lu Z."/>
            <person name="Lu Y."/>
        </authorList>
    </citation>
    <scope>NUCLEOTIDE SEQUENCE [LARGE SCALE GENOMIC DNA]</scope>
    <source>
        <strain evidence="3">DSM 24694 / JCM 17849 / CGMCC 1.5162 / HZ254</strain>
    </source>
</reference>
<dbReference type="Proteomes" id="UP000005233">
    <property type="component" value="Chromosome"/>
</dbReference>
<dbReference type="GeneID" id="43501106"/>
<dbReference type="HOGENOM" id="CLU_3075310_0_0_2"/>
<dbReference type="STRING" id="1041930.Mtc_0043"/>
<evidence type="ECO:0000256" key="1">
    <source>
        <dbReference type="SAM" id="Phobius"/>
    </source>
</evidence>